<dbReference type="RefSeq" id="WP_024161036.1">
    <property type="nucleotide sequence ID" value="NZ_AWTR02000034.1"/>
</dbReference>
<dbReference type="OrthoDB" id="8479426at2"/>
<proteinExistence type="predicted"/>
<evidence type="ECO:0000313" key="2">
    <source>
        <dbReference type="Proteomes" id="UP000019112"/>
    </source>
</evidence>
<evidence type="ECO:0000313" key="1">
    <source>
        <dbReference type="EMBL" id="ETZ07541.1"/>
    </source>
</evidence>
<dbReference type="Proteomes" id="UP000019112">
    <property type="component" value="Unassembled WGS sequence"/>
</dbReference>
<keyword evidence="2" id="KW-1185">Reference proteome</keyword>
<reference evidence="1 2" key="1">
    <citation type="journal article" date="2014" name="FEMS Microbiol. Lett.">
        <title>Draft genome sequences of three Holospora species (Holospora obtusa, Holospora undulata, and Holospora elegans), endonuclear symbiotic bacteria of the ciliate Paramecium caudatum.</title>
        <authorList>
            <person name="Dohra H."/>
            <person name="Tanaka K."/>
            <person name="Suzuki T."/>
            <person name="Fujishima M."/>
            <person name="Suzuki H."/>
        </authorList>
    </citation>
    <scope>NUCLEOTIDE SEQUENCE [LARGE SCALE GENOMIC DNA]</scope>
    <source>
        <strain evidence="1 2">F1</strain>
    </source>
</reference>
<gene>
    <name evidence="1" type="ORF">P618_200259</name>
</gene>
<protein>
    <submittedName>
        <fullName evidence="1">Uncharacterized protein</fullName>
    </submittedName>
</protein>
<accession>W6TF17</accession>
<name>W6TF17_HOLOB</name>
<organism evidence="1 2">
    <name type="scientific">Holospora obtusa F1</name>
    <dbReference type="NCBI Taxonomy" id="1399147"/>
    <lineage>
        <taxon>Bacteria</taxon>
        <taxon>Pseudomonadati</taxon>
        <taxon>Pseudomonadota</taxon>
        <taxon>Alphaproteobacteria</taxon>
        <taxon>Holosporales</taxon>
        <taxon>Holosporaceae</taxon>
        <taxon>Holospora</taxon>
    </lineage>
</organism>
<dbReference type="EMBL" id="AWTR02000034">
    <property type="protein sequence ID" value="ETZ07541.1"/>
    <property type="molecule type" value="Genomic_DNA"/>
</dbReference>
<dbReference type="AlphaFoldDB" id="W6TF17"/>
<sequence length="283" mass="32291">MHKKMSYFVWCLMGVMGFSGESQSRDTLKDKNSDVKDNKVLCIIGKRVIKQSDIDQILQQILKKNKEKKFSEEDKNRLKDDYITMCQLSEWAKSQKLDALPETVSALDQVYVSAALRKLAEGSEQVGKSEIEQEIKTLKEDPDVMESVAIETVIVNKAGKSNIEDELKKLKNLGNDSEKVFPVWAKKFQIDEPNGEYKVNEFTKKMLKSNSHLNGILQEMQVGEIKVVPLNKDSSLVMVVRFMKKGVRTSENVVTQLAVQNMRSKKMQELLAKIKKEFPAKEP</sequence>
<comment type="caution">
    <text evidence="1">The sequence shown here is derived from an EMBL/GenBank/DDBJ whole genome shotgun (WGS) entry which is preliminary data.</text>
</comment>